<dbReference type="STRING" id="754035.Mesau_06010"/>
<accession>L0KW65</accession>
<dbReference type="OrthoDB" id="9804145at2"/>
<dbReference type="RefSeq" id="WP_015319274.1">
    <property type="nucleotide sequence ID" value="NC_019973.1"/>
</dbReference>
<evidence type="ECO:0000313" key="1">
    <source>
        <dbReference type="EMBL" id="AGB48229.1"/>
    </source>
</evidence>
<dbReference type="HOGENOM" id="CLU_1183912_0_0_5"/>
<keyword evidence="2" id="KW-1185">Reference proteome</keyword>
<evidence type="ECO:0008006" key="3">
    <source>
        <dbReference type="Google" id="ProtNLM"/>
    </source>
</evidence>
<protein>
    <recommendedName>
        <fullName evidence="3">TnsA endonuclease N terminal</fullName>
    </recommendedName>
</protein>
<name>L0KW65_MESAW</name>
<proteinExistence type="predicted"/>
<dbReference type="AlphaFoldDB" id="L0KW65"/>
<reference evidence="2" key="1">
    <citation type="submission" date="2012-02" db="EMBL/GenBank/DDBJ databases">
        <title>Complete sequence of Mesorhizobium australicum WSM2073.</title>
        <authorList>
            <person name="Lucas S."/>
            <person name="Han J."/>
            <person name="Lapidus A."/>
            <person name="Cheng J.-F."/>
            <person name="Goodwin L."/>
            <person name="Pitluck S."/>
            <person name="Peters L."/>
            <person name="Gu W."/>
            <person name="Detter J.C."/>
            <person name="Han C."/>
            <person name="Tapia R."/>
            <person name="Land M."/>
            <person name="Hauser L."/>
            <person name="Kyrpides N."/>
            <person name="Ivanova N."/>
            <person name="Pagani I."/>
            <person name="Reeve W.G."/>
            <person name="Howieson J.G."/>
            <person name="Tiwari R.P."/>
            <person name="O'Hara G.W."/>
            <person name="Atkins C.A."/>
            <person name="Ronson C.W."/>
            <person name="Nandasena K.G."/>
            <person name="Woyke T."/>
        </authorList>
    </citation>
    <scope>NUCLEOTIDE SEQUENCE [LARGE SCALE GENOMIC DNA]</scope>
    <source>
        <strain evidence="2">LMG 24608 / HAMBI 3006 / WSM2073</strain>
    </source>
</reference>
<evidence type="ECO:0000313" key="2">
    <source>
        <dbReference type="Proteomes" id="UP000010998"/>
    </source>
</evidence>
<dbReference type="Proteomes" id="UP000010998">
    <property type="component" value="Chromosome"/>
</dbReference>
<dbReference type="GeneID" id="90993187"/>
<sequence>MRPRSSITPEYFGLCEAPSRMRQPLRFSRRGLIVGMSCASKLLGSRQHGSLLERDLHTLLEADPSFESFALEAHSLVYFAPAEQGHFQRRTYTPDVVARTTYGEIVVLEGKAAALRAKTNWAEKEHLIREAYWYDHGIRFCVLTEFDIRKEPRLSNCKVIVSRARGADDPDLALRLGDAIRLRPHTLGELYRIMLAPKASVFATLMALVYRGKAQFDLAQPVSETSTFSEALSR</sequence>
<dbReference type="KEGG" id="mam:Mesau_06010"/>
<organism evidence="1 2">
    <name type="scientific">Mesorhizobium australicum (strain HAMBI 3006 / LMG 24608 / WSM2073)</name>
    <dbReference type="NCBI Taxonomy" id="754035"/>
    <lineage>
        <taxon>Bacteria</taxon>
        <taxon>Pseudomonadati</taxon>
        <taxon>Pseudomonadota</taxon>
        <taxon>Alphaproteobacteria</taxon>
        <taxon>Hyphomicrobiales</taxon>
        <taxon>Phyllobacteriaceae</taxon>
        <taxon>Mesorhizobium</taxon>
    </lineage>
</organism>
<dbReference type="EMBL" id="CP003358">
    <property type="protein sequence ID" value="AGB48229.1"/>
    <property type="molecule type" value="Genomic_DNA"/>
</dbReference>
<gene>
    <name evidence="1" type="ordered locus">Mesau_06010</name>
</gene>